<dbReference type="GO" id="GO:0003676">
    <property type="term" value="F:nucleic acid binding"/>
    <property type="evidence" value="ECO:0007669"/>
    <property type="project" value="InterPro"/>
</dbReference>
<name>A0A232LWT0_9EURO</name>
<evidence type="ECO:0000256" key="7">
    <source>
        <dbReference type="ARBA" id="ARBA00023254"/>
    </source>
</evidence>
<dbReference type="InterPro" id="IPR052247">
    <property type="entry name" value="Meiotic_Crossover_Helicase"/>
</dbReference>
<comment type="catalytic activity">
    <reaction evidence="10">
        <text>ATP + H2O = ADP + phosphate + H(+)</text>
        <dbReference type="Rhea" id="RHEA:13065"/>
        <dbReference type="ChEBI" id="CHEBI:15377"/>
        <dbReference type="ChEBI" id="CHEBI:15378"/>
        <dbReference type="ChEBI" id="CHEBI:30616"/>
        <dbReference type="ChEBI" id="CHEBI:43474"/>
        <dbReference type="ChEBI" id="CHEBI:456216"/>
        <dbReference type="EC" id="5.6.2.4"/>
    </reaction>
</comment>
<dbReference type="SMART" id="SM00973">
    <property type="entry name" value="Sec63"/>
    <property type="match status" value="1"/>
</dbReference>
<feature type="domain" description="Helicase C-terminal" evidence="13">
    <location>
        <begin position="491"/>
        <end position="679"/>
    </location>
</feature>
<evidence type="ECO:0000256" key="4">
    <source>
        <dbReference type="ARBA" id="ARBA00022806"/>
    </source>
</evidence>
<dbReference type="InterPro" id="IPR036388">
    <property type="entry name" value="WH-like_DNA-bd_sf"/>
</dbReference>
<dbReference type="InterPro" id="IPR011545">
    <property type="entry name" value="DEAD/DEAH_box_helicase_dom"/>
</dbReference>
<comment type="catalytic activity">
    <reaction evidence="8">
        <text>Couples ATP hydrolysis with the unwinding of duplex DNA by translocating in the 3'-5' direction.</text>
        <dbReference type="EC" id="5.6.2.4"/>
    </reaction>
</comment>
<evidence type="ECO:0000256" key="3">
    <source>
        <dbReference type="ARBA" id="ARBA00022801"/>
    </source>
</evidence>
<dbReference type="PANTHER" id="PTHR47835">
    <property type="entry name" value="HFM1, ATP DEPENDENT DNA HELICASE HOMOLOG"/>
    <property type="match status" value="1"/>
</dbReference>
<dbReference type="CDD" id="cd18795">
    <property type="entry name" value="SF2_C_Ski2"/>
    <property type="match status" value="1"/>
</dbReference>
<dbReference type="InterPro" id="IPR036390">
    <property type="entry name" value="WH_DNA-bd_sf"/>
</dbReference>
<dbReference type="SUPFAM" id="SSF46785">
    <property type="entry name" value="Winged helix' DNA-binding domain"/>
    <property type="match status" value="1"/>
</dbReference>
<feature type="domain" description="Helicase ATP-binding" evidence="12">
    <location>
        <begin position="277"/>
        <end position="451"/>
    </location>
</feature>
<dbReference type="Proteomes" id="UP000243515">
    <property type="component" value="Unassembled WGS sequence"/>
</dbReference>
<feature type="region of interest" description="Disordered" evidence="11">
    <location>
        <begin position="1460"/>
        <end position="1507"/>
    </location>
</feature>
<reference evidence="14 15" key="1">
    <citation type="journal article" date="2015" name="Environ. Microbiol.">
        <title>Metagenome sequence of Elaphomyces granulatus from sporocarp tissue reveals Ascomycota ectomycorrhizal fingerprints of genome expansion and a Proteobacteria-rich microbiome.</title>
        <authorList>
            <person name="Quandt C.A."/>
            <person name="Kohler A."/>
            <person name="Hesse C.N."/>
            <person name="Sharpton T.J."/>
            <person name="Martin F."/>
            <person name="Spatafora J.W."/>
        </authorList>
    </citation>
    <scope>NUCLEOTIDE SEQUENCE [LARGE SCALE GENOMIC DNA]</scope>
    <source>
        <strain evidence="14 15">OSC145934</strain>
    </source>
</reference>
<evidence type="ECO:0000313" key="15">
    <source>
        <dbReference type="Proteomes" id="UP000243515"/>
    </source>
</evidence>
<dbReference type="SMART" id="SM00487">
    <property type="entry name" value="DEXDc"/>
    <property type="match status" value="1"/>
</dbReference>
<keyword evidence="5" id="KW-0067">ATP-binding</keyword>
<evidence type="ECO:0000256" key="11">
    <source>
        <dbReference type="SAM" id="MobiDB-lite"/>
    </source>
</evidence>
<dbReference type="InterPro" id="IPR057842">
    <property type="entry name" value="WH_MER3"/>
</dbReference>
<dbReference type="Pfam" id="PF00270">
    <property type="entry name" value="DEAD"/>
    <property type="match status" value="1"/>
</dbReference>
<dbReference type="SUPFAM" id="SSF158702">
    <property type="entry name" value="Sec63 N-terminal domain-like"/>
    <property type="match status" value="1"/>
</dbReference>
<evidence type="ECO:0000256" key="5">
    <source>
        <dbReference type="ARBA" id="ARBA00022840"/>
    </source>
</evidence>
<dbReference type="GO" id="GO:0005524">
    <property type="term" value="F:ATP binding"/>
    <property type="evidence" value="ECO:0007669"/>
    <property type="project" value="UniProtKB-KW"/>
</dbReference>
<keyword evidence="3" id="KW-0378">Hydrolase</keyword>
<dbReference type="Gene3D" id="1.10.10.10">
    <property type="entry name" value="Winged helix-like DNA-binding domain superfamily/Winged helix DNA-binding domain"/>
    <property type="match status" value="1"/>
</dbReference>
<keyword evidence="15" id="KW-1185">Reference proteome</keyword>
<dbReference type="PANTHER" id="PTHR47835:SF3">
    <property type="entry name" value="HELICASE FOR MEIOSIS 1"/>
    <property type="match status" value="1"/>
</dbReference>
<organism evidence="14 15">
    <name type="scientific">Elaphomyces granulatus</name>
    <dbReference type="NCBI Taxonomy" id="519963"/>
    <lineage>
        <taxon>Eukaryota</taxon>
        <taxon>Fungi</taxon>
        <taxon>Dikarya</taxon>
        <taxon>Ascomycota</taxon>
        <taxon>Pezizomycotina</taxon>
        <taxon>Eurotiomycetes</taxon>
        <taxon>Eurotiomycetidae</taxon>
        <taxon>Eurotiales</taxon>
        <taxon>Elaphomycetaceae</taxon>
        <taxon>Elaphomyces</taxon>
    </lineage>
</organism>
<dbReference type="SUPFAM" id="SSF52540">
    <property type="entry name" value="P-loop containing nucleoside triphosphate hydrolases"/>
    <property type="match status" value="1"/>
</dbReference>
<accession>A0A232LWT0</accession>
<feature type="compositionally biased region" description="Basic and acidic residues" evidence="11">
    <location>
        <begin position="84"/>
        <end position="97"/>
    </location>
</feature>
<protein>
    <recommendedName>
        <fullName evidence="9">DNA 3'-5' helicase</fullName>
        <ecNumber evidence="9">5.6.2.4</ecNumber>
    </recommendedName>
</protein>
<dbReference type="SMART" id="SM00490">
    <property type="entry name" value="HELICc"/>
    <property type="match status" value="1"/>
</dbReference>
<keyword evidence="4" id="KW-0347">Helicase</keyword>
<dbReference type="Pfam" id="PF02889">
    <property type="entry name" value="Sec63"/>
    <property type="match status" value="1"/>
</dbReference>
<feature type="compositionally biased region" description="Polar residues" evidence="11">
    <location>
        <begin position="1476"/>
        <end position="1491"/>
    </location>
</feature>
<evidence type="ECO:0000256" key="9">
    <source>
        <dbReference type="ARBA" id="ARBA00034808"/>
    </source>
</evidence>
<dbReference type="InterPro" id="IPR014001">
    <property type="entry name" value="Helicase_ATP-bd"/>
</dbReference>
<keyword evidence="7" id="KW-0469">Meiosis</keyword>
<dbReference type="EMBL" id="NPHW01004022">
    <property type="protein sequence ID" value="OXV08576.1"/>
    <property type="molecule type" value="Genomic_DNA"/>
</dbReference>
<dbReference type="EC" id="5.6.2.4" evidence="9"/>
<gene>
    <name evidence="14" type="ORF">Egran_03662</name>
</gene>
<dbReference type="OrthoDB" id="5575at2759"/>
<evidence type="ECO:0000259" key="12">
    <source>
        <dbReference type="PROSITE" id="PS51192"/>
    </source>
</evidence>
<proteinExistence type="inferred from homology"/>
<dbReference type="GO" id="GO:0043138">
    <property type="term" value="F:3'-5' DNA helicase activity"/>
    <property type="evidence" value="ECO:0007669"/>
    <property type="project" value="UniProtKB-EC"/>
</dbReference>
<keyword evidence="6" id="KW-0413">Isomerase</keyword>
<evidence type="ECO:0000256" key="10">
    <source>
        <dbReference type="ARBA" id="ARBA00048988"/>
    </source>
</evidence>
<dbReference type="Pfam" id="PF23445">
    <property type="entry name" value="WHD_SNRNP200"/>
    <property type="match status" value="1"/>
</dbReference>
<sequence length="1524" mass="169748">MTGRIRPSIESFGYGPGYRPPGFKSAAASSSNIPVEKKKLMNRRGQGLTYRSRLAQLRGDQVVDHRSNANEHNDDEGEATSWSLDDRDRDLPDDRDLPMDAFDRELLAQLNEEDEIRNQEPALVGGGYHPIKSDHFGSLARTPARKQGSAFFENSTGSGVTPFRSWESSSSEIGFPSSPLIAIGRHGQRGASTTQNSLVQKSSYWQSAPQMFPSPNPSCEDIGTTVPSPRLPRQISLSHAPPIIQGIPLVSSRELSDRFRSIFPFPVFNAIQSKCFQHGYHNDYNIVLSAPTGSGKTVVMELAICHLVNNVKDNLFKVIYQAPTKSLCAERFRDWNAKFAHLGLNCAELTGDTDYAQLKNINNASIIITTPEKWDSMTRKWKDHVRLMQLVKLFLIDEVHVLNESRGATLEAVVSRMKSVGSNVRFVALSATIPNSEDIATWLGRDATNQHLPAHRERFGEDFRPVKLQKFVYGYQSNGNDFVFDKICGTKLPEVIGKHSSRKPIMIFCCTRNSATATSKDLANLWSDTNPPRRLWNGPTKRVEVRNPDLKACIACGVAFHHAGLDSDDRHAVETGFLEGHISVICCTSTLAVGVNLPCYLVIIKNTVSWQETGWNEYSDLEMTQMLGRSGRPQFDDSAIAVILTKKERVQHYEKLVSGSECLESSLHLNLIDHLNAEIGLGTVTDIESAIRWLAGTFLFVRLRRNPTHYKLKENADKRDEDEMLLQICEKDIKLLQDYDLVSSDGNLKSTVFGDAMSRYYIKFETMKVLLSLPPKAKKSEILSALAQAEEFRETRLRSGEKSLYKEINRANGIKFPIKVDIALPAHKISLLIQSELGGVEFPMGDQLQKHKLPFMQDKGLVFSHLNRLIRCIIDCQIHLKDAVAVRNALELARSFGARVWDSSPLQMKQIDSIGVVAVRKLVAAGINNLEALEAAEAYRIDTILSKNPPFGTRLLEKFRGFPKLMVTAKMTGKETKPGKPVKVNFKVEIGFMNDKAPTFFLRRPVYVCFLAETSDGYLIDFRRMSANKLSNGLEVFLSTELRSAFQHIACYVMCDDIAGTLRYAELKPEIPASFFPPYSDASEKSKDKPAMNISRRRSSDISKIPGKQADNFDDGLRDEDLIAAAESVDWLLIDNDISSTQPEKHNRQRNGKPNRALEIERLEGPNSQEQPVQLSTGKWACNHKCKDKTICKHFCCREGLDKPPKLTKKQVGSAPSHDQKSAPLNQLTLSASLVKKDATTQNSLKGRMNALSESIDLIDLTQSQSNISSDMPKKIVSKREQDNPFNESKTLLKGYKSPQPCLLELSIPVFQGMEPFEKGPSDCSDNDLEDLPSPSVMLAKGLDTTANYIEEGKVDIAGKNDDISTIIKESLVDFDDSFLSSPSSNLNEGGERLEEDDFVTDARSGNTGLGPNILDSVGKESAANPFLKTSKDPMLGDFPDLAGTKGRKREAVLLKDTEGIDENSRKRLRHEPTYTLENQPGTTPIASTRGTESRGNKGGPSSLSWEGIDPLLMEEFKDLVNFF</sequence>
<comment type="similarity">
    <text evidence="1">Belongs to the helicase family. SKI2 subfamily.</text>
</comment>
<feature type="region of interest" description="Disordered" evidence="11">
    <location>
        <begin position="1"/>
        <end position="97"/>
    </location>
</feature>
<keyword evidence="2" id="KW-0547">Nucleotide-binding</keyword>
<evidence type="ECO:0000256" key="2">
    <source>
        <dbReference type="ARBA" id="ARBA00022741"/>
    </source>
</evidence>
<evidence type="ECO:0000256" key="1">
    <source>
        <dbReference type="ARBA" id="ARBA00010140"/>
    </source>
</evidence>
<dbReference type="InterPro" id="IPR004179">
    <property type="entry name" value="Sec63-dom"/>
</dbReference>
<dbReference type="FunFam" id="3.40.50.300:FF:001076">
    <property type="entry name" value="ATP-dependent DNA helicase MER3"/>
    <property type="match status" value="1"/>
</dbReference>
<feature type="region of interest" description="Disordered" evidence="11">
    <location>
        <begin position="1206"/>
        <end position="1226"/>
    </location>
</feature>
<evidence type="ECO:0000313" key="14">
    <source>
        <dbReference type="EMBL" id="OXV08576.1"/>
    </source>
</evidence>
<evidence type="ECO:0000256" key="6">
    <source>
        <dbReference type="ARBA" id="ARBA00023235"/>
    </source>
</evidence>
<dbReference type="GO" id="GO:0016787">
    <property type="term" value="F:hydrolase activity"/>
    <property type="evidence" value="ECO:0007669"/>
    <property type="project" value="UniProtKB-KW"/>
</dbReference>
<dbReference type="PROSITE" id="PS51194">
    <property type="entry name" value="HELICASE_CTER"/>
    <property type="match status" value="1"/>
</dbReference>
<feature type="region of interest" description="Disordered" evidence="11">
    <location>
        <begin position="1078"/>
        <end position="1113"/>
    </location>
</feature>
<dbReference type="InterPro" id="IPR027417">
    <property type="entry name" value="P-loop_NTPase"/>
</dbReference>
<dbReference type="Gene3D" id="3.40.50.300">
    <property type="entry name" value="P-loop containing nucleotide triphosphate hydrolases"/>
    <property type="match status" value="2"/>
</dbReference>
<comment type="caution">
    <text evidence="14">The sequence shown here is derived from an EMBL/GenBank/DDBJ whole genome shotgun (WGS) entry which is preliminary data.</text>
</comment>
<dbReference type="GO" id="GO:0007131">
    <property type="term" value="P:reciprocal meiotic recombination"/>
    <property type="evidence" value="ECO:0007669"/>
    <property type="project" value="UniProtKB-ARBA"/>
</dbReference>
<evidence type="ECO:0000259" key="13">
    <source>
        <dbReference type="PROSITE" id="PS51194"/>
    </source>
</evidence>
<evidence type="ECO:0000256" key="8">
    <source>
        <dbReference type="ARBA" id="ARBA00034617"/>
    </source>
</evidence>
<dbReference type="PROSITE" id="PS51192">
    <property type="entry name" value="HELICASE_ATP_BIND_1"/>
    <property type="match status" value="1"/>
</dbReference>
<dbReference type="InterPro" id="IPR001650">
    <property type="entry name" value="Helicase_C-like"/>
</dbReference>
<dbReference type="Pfam" id="PF00271">
    <property type="entry name" value="Helicase_C"/>
    <property type="match status" value="1"/>
</dbReference>
<dbReference type="Gene3D" id="1.10.3380.10">
    <property type="entry name" value="Sec63 N-terminal domain-like domain"/>
    <property type="match status" value="1"/>
</dbReference>
<dbReference type="FunFam" id="1.10.3380.10:FF:000012">
    <property type="entry name" value="DEAD/DEAH box DNA helicase"/>
    <property type="match status" value="1"/>
</dbReference>
<feature type="compositionally biased region" description="Basic and acidic residues" evidence="11">
    <location>
        <begin position="61"/>
        <end position="72"/>
    </location>
</feature>
<dbReference type="FunFam" id="1.10.10.10:FF:000012">
    <property type="entry name" value="U5 small nuclear ribonucleoprotein helicase"/>
    <property type="match status" value="1"/>
</dbReference>